<dbReference type="AlphaFoldDB" id="A0A1Y5SBR0"/>
<gene>
    <name evidence="2" type="ORF">OCH7691_01486</name>
</gene>
<feature type="region of interest" description="Disordered" evidence="1">
    <location>
        <begin position="96"/>
        <end position="123"/>
    </location>
</feature>
<dbReference type="Proteomes" id="UP000193200">
    <property type="component" value="Unassembled WGS sequence"/>
</dbReference>
<reference evidence="2 3" key="1">
    <citation type="submission" date="2017-03" db="EMBL/GenBank/DDBJ databases">
        <authorList>
            <person name="Afonso C.L."/>
            <person name="Miller P.J."/>
            <person name="Scott M.A."/>
            <person name="Spackman E."/>
            <person name="Goraichik I."/>
            <person name="Dimitrov K.M."/>
            <person name="Suarez D.L."/>
            <person name="Swayne D.E."/>
        </authorList>
    </citation>
    <scope>NUCLEOTIDE SEQUENCE [LARGE SCALE GENOMIC DNA]</scope>
    <source>
        <strain evidence="2 3">CECT 7691</strain>
    </source>
</reference>
<name>A0A1Y5SBR0_9PROT</name>
<feature type="region of interest" description="Disordered" evidence="1">
    <location>
        <begin position="1"/>
        <end position="23"/>
    </location>
</feature>
<protein>
    <submittedName>
        <fullName evidence="2">Uncharacterized protein</fullName>
    </submittedName>
</protein>
<keyword evidence="3" id="KW-1185">Reference proteome</keyword>
<sequence>MNAPQGAGMHQPQQPRQALGPDEQNRIVAAEIFAIVDRCTQMGVDEDGFRSAIMTIAIATFVTAMGEEKTAMFVESLPPQIRGGLFRSFVAGAGRPVPQAQAPTASPIRVKPITQPAQSHPRR</sequence>
<proteinExistence type="predicted"/>
<dbReference type="RefSeq" id="WP_085882697.1">
    <property type="nucleotide sequence ID" value="NZ_FWFR01000001.1"/>
</dbReference>
<evidence type="ECO:0000313" key="3">
    <source>
        <dbReference type="Proteomes" id="UP000193200"/>
    </source>
</evidence>
<evidence type="ECO:0000313" key="2">
    <source>
        <dbReference type="EMBL" id="SLN36736.1"/>
    </source>
</evidence>
<dbReference type="OrthoDB" id="9948677at2"/>
<dbReference type="EMBL" id="FWFR01000001">
    <property type="protein sequence ID" value="SLN36736.1"/>
    <property type="molecule type" value="Genomic_DNA"/>
</dbReference>
<evidence type="ECO:0000256" key="1">
    <source>
        <dbReference type="SAM" id="MobiDB-lite"/>
    </source>
</evidence>
<dbReference type="InParanoid" id="A0A1Y5SBR0"/>
<accession>A0A1Y5SBR0</accession>
<organism evidence="2 3">
    <name type="scientific">Oceanibacterium hippocampi</name>
    <dbReference type="NCBI Taxonomy" id="745714"/>
    <lineage>
        <taxon>Bacteria</taxon>
        <taxon>Pseudomonadati</taxon>
        <taxon>Pseudomonadota</taxon>
        <taxon>Alphaproteobacteria</taxon>
        <taxon>Sneathiellales</taxon>
        <taxon>Sneathiellaceae</taxon>
        <taxon>Oceanibacterium</taxon>
    </lineage>
</organism>